<feature type="transmembrane region" description="Helical" evidence="1">
    <location>
        <begin position="44"/>
        <end position="71"/>
    </location>
</feature>
<keyword evidence="1" id="KW-0812">Transmembrane</keyword>
<dbReference type="Proteomes" id="UP000239236">
    <property type="component" value="Unassembled WGS sequence"/>
</dbReference>
<reference evidence="2 3" key="1">
    <citation type="submission" date="2018-03" db="EMBL/GenBank/DDBJ databases">
        <title>Genotypic and phenotypic analysis of antagonistic Bacillus spp. isolated from rhizosphere soil of plants in Tibet.</title>
        <authorList>
            <person name="Borriss R."/>
            <person name="Lasch P."/>
            <person name="Wu L."/>
            <person name="Wu H."/>
            <person name="Gao X."/>
        </authorList>
    </citation>
    <scope>NUCLEOTIDE SEQUENCE [LARGE SCALE GENOMIC DNA]</scope>
    <source>
        <strain evidence="2 3">NMSW16</strain>
    </source>
</reference>
<evidence type="ECO:0000313" key="3">
    <source>
        <dbReference type="Proteomes" id="UP000239236"/>
    </source>
</evidence>
<comment type="caution">
    <text evidence="2">The sequence shown here is derived from an EMBL/GenBank/DDBJ whole genome shotgun (WGS) entry which is preliminary data.</text>
</comment>
<evidence type="ECO:0000256" key="1">
    <source>
        <dbReference type="SAM" id="Phobius"/>
    </source>
</evidence>
<organism evidence="2 3">
    <name type="scientific">Bacillus wiedmannii</name>
    <dbReference type="NCBI Taxonomy" id="1890302"/>
    <lineage>
        <taxon>Bacteria</taxon>
        <taxon>Bacillati</taxon>
        <taxon>Bacillota</taxon>
        <taxon>Bacilli</taxon>
        <taxon>Bacillales</taxon>
        <taxon>Bacillaceae</taxon>
        <taxon>Bacillus</taxon>
        <taxon>Bacillus cereus group</taxon>
    </lineage>
</organism>
<keyword evidence="3" id="KW-1185">Reference proteome</keyword>
<keyword evidence="1" id="KW-0472">Membrane</keyword>
<keyword evidence="1" id="KW-1133">Transmembrane helix</keyword>
<protein>
    <submittedName>
        <fullName evidence="2">Uncharacterized protein</fullName>
    </submittedName>
</protein>
<evidence type="ECO:0000313" key="2">
    <source>
        <dbReference type="EMBL" id="PRT42849.1"/>
    </source>
</evidence>
<name>A0ABX5E2K6_9BACI</name>
<accession>A0ABX5E2K6</accession>
<proteinExistence type="predicted"/>
<gene>
    <name evidence="2" type="ORF">C6357_02500</name>
</gene>
<sequence>MYRTVNPKGNTFDFHLSKTSVSKVAKPFPRKACSIRYNSLRNLYALLSFILFCTRTFFFALLFEICFFFFWSS</sequence>
<dbReference type="EMBL" id="PVRR01000001">
    <property type="protein sequence ID" value="PRT42849.1"/>
    <property type="molecule type" value="Genomic_DNA"/>
</dbReference>